<dbReference type="Gene3D" id="3.50.40.10">
    <property type="entry name" value="Phenylalanyl-trna Synthetase, Chain B, domain 3"/>
    <property type="match status" value="1"/>
</dbReference>
<dbReference type="Pfam" id="PF03483">
    <property type="entry name" value="B3_4"/>
    <property type="match status" value="1"/>
</dbReference>
<feature type="domain" description="B3/B4 tRNA-binding" evidence="1">
    <location>
        <begin position="56"/>
        <end position="209"/>
    </location>
</feature>
<dbReference type="PANTHER" id="PTHR39209:SF2">
    <property type="entry name" value="CYTOPLASMIC PROTEIN"/>
    <property type="match status" value="1"/>
</dbReference>
<dbReference type="OrthoDB" id="276580at2"/>
<organism evidence="2 3">
    <name type="scientific">Actinomadura soli</name>
    <dbReference type="NCBI Taxonomy" id="2508997"/>
    <lineage>
        <taxon>Bacteria</taxon>
        <taxon>Bacillati</taxon>
        <taxon>Actinomycetota</taxon>
        <taxon>Actinomycetes</taxon>
        <taxon>Streptosporangiales</taxon>
        <taxon>Thermomonosporaceae</taxon>
        <taxon>Actinomadura</taxon>
    </lineage>
</organism>
<dbReference type="GO" id="GO:0004826">
    <property type="term" value="F:phenylalanine-tRNA ligase activity"/>
    <property type="evidence" value="ECO:0007669"/>
    <property type="project" value="InterPro"/>
</dbReference>
<dbReference type="Proteomes" id="UP000309174">
    <property type="component" value="Unassembled WGS sequence"/>
</dbReference>
<gene>
    <name evidence="2" type="ORF">ETD83_40635</name>
</gene>
<dbReference type="InterPro" id="IPR020825">
    <property type="entry name" value="Phe-tRNA_synthase-like_B3/B4"/>
</dbReference>
<dbReference type="SMART" id="SM00873">
    <property type="entry name" value="B3_4"/>
    <property type="match status" value="1"/>
</dbReference>
<dbReference type="RefSeq" id="WP_138650576.1">
    <property type="nucleotide sequence ID" value="NZ_VCKW01000464.1"/>
</dbReference>
<comment type="caution">
    <text evidence="2">The sequence shown here is derived from an EMBL/GenBank/DDBJ whole genome shotgun (WGS) entry which is preliminary data.</text>
</comment>
<name>A0A5C4IYF3_9ACTN</name>
<dbReference type="PANTHER" id="PTHR39209">
    <property type="match status" value="1"/>
</dbReference>
<sequence length="221" mass="24394">MLDRVVVDKVVLDLRPDFAVLVVTAEGLANGPSDHVSEGWLAAAAGKADLDDPHVESWREAYRAFGAKPKRTRPSVEALIRRAGALPSINRVVDAYNAVSVEYALPIGGEDLDAYRGAARLVRATGDEPFDVIADGEPAVEHPAPGEVVWRDDEGVTCRRWNWRQCVRTRLTETTKNGFFLLESLEPYPIERLEEAGDRLAERLRVISPDVRVASRLIGGR</sequence>
<accession>A0A5C4IYF3</accession>
<proteinExistence type="predicted"/>
<evidence type="ECO:0000259" key="1">
    <source>
        <dbReference type="SMART" id="SM00873"/>
    </source>
</evidence>
<dbReference type="AlphaFoldDB" id="A0A5C4IYF3"/>
<evidence type="ECO:0000313" key="3">
    <source>
        <dbReference type="Proteomes" id="UP000309174"/>
    </source>
</evidence>
<protein>
    <submittedName>
        <fullName evidence="2">Cytoplasmic protein</fullName>
    </submittedName>
</protein>
<evidence type="ECO:0000313" key="2">
    <source>
        <dbReference type="EMBL" id="TMQ85487.1"/>
    </source>
</evidence>
<reference evidence="2 3" key="1">
    <citation type="submission" date="2019-05" db="EMBL/GenBank/DDBJ databases">
        <title>Draft genome sequence of Actinomadura sp. 14C53.</title>
        <authorList>
            <person name="Saricaoglu S."/>
            <person name="Isik K."/>
        </authorList>
    </citation>
    <scope>NUCLEOTIDE SEQUENCE [LARGE SCALE GENOMIC DNA]</scope>
    <source>
        <strain evidence="2 3">14C53</strain>
    </source>
</reference>
<dbReference type="EMBL" id="VCKW01000464">
    <property type="protein sequence ID" value="TMQ85487.1"/>
    <property type="molecule type" value="Genomic_DNA"/>
</dbReference>
<dbReference type="SUPFAM" id="SSF56037">
    <property type="entry name" value="PheT/TilS domain"/>
    <property type="match status" value="1"/>
</dbReference>
<dbReference type="GO" id="GO:0003723">
    <property type="term" value="F:RNA binding"/>
    <property type="evidence" value="ECO:0007669"/>
    <property type="project" value="InterPro"/>
</dbReference>
<dbReference type="InterPro" id="IPR005146">
    <property type="entry name" value="B3/B4_tRNA-bd"/>
</dbReference>
<keyword evidence="3" id="KW-1185">Reference proteome</keyword>